<proteinExistence type="predicted"/>
<reference evidence="2" key="1">
    <citation type="submission" date="2020-05" db="EMBL/GenBank/DDBJ databases">
        <title>Mycena genomes resolve the evolution of fungal bioluminescence.</title>
        <authorList>
            <person name="Tsai I.J."/>
        </authorList>
    </citation>
    <scope>NUCLEOTIDE SEQUENCE</scope>
    <source>
        <strain evidence="2">CCC161011</strain>
    </source>
</reference>
<dbReference type="SUPFAM" id="SSF53474">
    <property type="entry name" value="alpha/beta-Hydrolases"/>
    <property type="match status" value="1"/>
</dbReference>
<dbReference type="EMBL" id="JACAZI010000018">
    <property type="protein sequence ID" value="KAF7341427.1"/>
    <property type="molecule type" value="Genomic_DNA"/>
</dbReference>
<dbReference type="Pfam" id="PF12697">
    <property type="entry name" value="Abhydrolase_6"/>
    <property type="match status" value="1"/>
</dbReference>
<gene>
    <name evidence="2" type="ORF">MVEN_01879800</name>
</gene>
<evidence type="ECO:0000313" key="2">
    <source>
        <dbReference type="EMBL" id="KAF7341427.1"/>
    </source>
</evidence>
<keyword evidence="3" id="KW-1185">Reference proteome</keyword>
<protein>
    <submittedName>
        <fullName evidence="2">Aminodeoxychorismate synthase</fullName>
    </submittedName>
</protein>
<evidence type="ECO:0000259" key="1">
    <source>
        <dbReference type="Pfam" id="PF12697"/>
    </source>
</evidence>
<comment type="caution">
    <text evidence="2">The sequence shown here is derived from an EMBL/GenBank/DDBJ whole genome shotgun (WGS) entry which is preliminary data.</text>
</comment>
<feature type="domain" description="AB hydrolase-1" evidence="1">
    <location>
        <begin position="51"/>
        <end position="191"/>
    </location>
</feature>
<dbReference type="Gene3D" id="3.40.50.1820">
    <property type="entry name" value="alpha/beta hydrolase"/>
    <property type="match status" value="1"/>
</dbReference>
<sequence>MKTTKASVLSPFSTSFLSMVNYTEHTVKLPDGIELLYTDSGAPNSASYTTLIVLHGSGFNGDGFVPLHEFAHRNDLRVILWNRRDYRGSTKYTDTELEDLAAGRKVFQDRLAMQLAWFLEHFIKHENTLKVSLDHKSGGFILMGWSFGNATTLSLLADPAVLPTALYETIEPYLRSFVLYDPPYTALGYELPGKESVYDPLADPDCSTPEAIYDNFKHWVSSYYTHPDIASGKSSDCEEDLCGLDEIRASCLRATHASDAESAHEALLNERLASSYFPKVNIFHIAGTKTCSYCMWGYMESSRLYKEAVGHGEKVRTTKFKLVAGGNHFVRNLTRPRLSAYLYG</sequence>
<dbReference type="OrthoDB" id="5311491at2759"/>
<dbReference type="InterPro" id="IPR029058">
    <property type="entry name" value="AB_hydrolase_fold"/>
</dbReference>
<evidence type="ECO:0000313" key="3">
    <source>
        <dbReference type="Proteomes" id="UP000620124"/>
    </source>
</evidence>
<name>A0A8H7CMI9_9AGAR</name>
<organism evidence="2 3">
    <name type="scientific">Mycena venus</name>
    <dbReference type="NCBI Taxonomy" id="2733690"/>
    <lineage>
        <taxon>Eukaryota</taxon>
        <taxon>Fungi</taxon>
        <taxon>Dikarya</taxon>
        <taxon>Basidiomycota</taxon>
        <taxon>Agaricomycotina</taxon>
        <taxon>Agaricomycetes</taxon>
        <taxon>Agaricomycetidae</taxon>
        <taxon>Agaricales</taxon>
        <taxon>Marasmiineae</taxon>
        <taxon>Mycenaceae</taxon>
        <taxon>Mycena</taxon>
    </lineage>
</organism>
<dbReference type="AlphaFoldDB" id="A0A8H7CMI9"/>
<dbReference type="InterPro" id="IPR000073">
    <property type="entry name" value="AB_hydrolase_1"/>
</dbReference>
<accession>A0A8H7CMI9</accession>
<dbReference type="Proteomes" id="UP000620124">
    <property type="component" value="Unassembled WGS sequence"/>
</dbReference>